<keyword evidence="4" id="KW-1003">Cell membrane</keyword>
<dbReference type="Pfam" id="PF05525">
    <property type="entry name" value="Branch_AA_trans"/>
    <property type="match status" value="1"/>
</dbReference>
<keyword evidence="7 9" id="KW-1133">Transmembrane helix</keyword>
<feature type="transmembrane region" description="Helical" evidence="9">
    <location>
        <begin position="148"/>
        <end position="169"/>
    </location>
</feature>
<comment type="caution">
    <text evidence="10">The sequence shown here is derived from an EMBL/GenBank/DDBJ whole genome shotgun (WGS) entry which is preliminary data.</text>
</comment>
<evidence type="ECO:0000256" key="9">
    <source>
        <dbReference type="RuleBase" id="RU362122"/>
    </source>
</evidence>
<evidence type="ECO:0000256" key="5">
    <source>
        <dbReference type="ARBA" id="ARBA00022692"/>
    </source>
</evidence>
<proteinExistence type="inferred from homology"/>
<dbReference type="InterPro" id="IPR004685">
    <property type="entry name" value="Brnchd-chn_aa_trnsp_Livcs"/>
</dbReference>
<protein>
    <recommendedName>
        <fullName evidence="9">Branched-chain amino acid transport system carrier protein</fullName>
    </recommendedName>
</protein>
<dbReference type="AlphaFoldDB" id="A0A133XYR3"/>
<evidence type="ECO:0000256" key="3">
    <source>
        <dbReference type="ARBA" id="ARBA00022448"/>
    </source>
</evidence>
<feature type="transmembrane region" description="Helical" evidence="9">
    <location>
        <begin position="7"/>
        <end position="29"/>
    </location>
</feature>
<comment type="function">
    <text evidence="9">Component of the transport system for branched-chain amino acids.</text>
</comment>
<evidence type="ECO:0000256" key="6">
    <source>
        <dbReference type="ARBA" id="ARBA00022970"/>
    </source>
</evidence>
<dbReference type="PATRIC" id="fig|87541.4.peg.1080"/>
<accession>A0A133XYR3</accession>
<feature type="transmembrane region" description="Helical" evidence="9">
    <location>
        <begin position="41"/>
        <end position="64"/>
    </location>
</feature>
<dbReference type="GO" id="GO:0015818">
    <property type="term" value="P:isoleucine transport"/>
    <property type="evidence" value="ECO:0007669"/>
    <property type="project" value="TreeGrafter"/>
</dbReference>
<feature type="transmembrane region" description="Helical" evidence="9">
    <location>
        <begin position="369"/>
        <end position="392"/>
    </location>
</feature>
<evidence type="ECO:0000256" key="2">
    <source>
        <dbReference type="ARBA" id="ARBA00008540"/>
    </source>
</evidence>
<evidence type="ECO:0000313" key="10">
    <source>
        <dbReference type="EMBL" id="KXB36073.1"/>
    </source>
</evidence>
<feature type="transmembrane region" description="Helical" evidence="9">
    <location>
        <begin position="76"/>
        <end position="98"/>
    </location>
</feature>
<dbReference type="GO" id="GO:0015190">
    <property type="term" value="F:L-leucine transmembrane transporter activity"/>
    <property type="evidence" value="ECO:0007669"/>
    <property type="project" value="TreeGrafter"/>
</dbReference>
<comment type="similarity">
    <text evidence="2 9">Belongs to the branched chain amino acid transporter family.</text>
</comment>
<dbReference type="STRING" id="87541.AWM71_00170"/>
<keyword evidence="6 9" id="KW-0029">Amino-acid transport</keyword>
<keyword evidence="8 9" id="KW-0472">Membrane</keyword>
<organism evidence="10 11">
    <name type="scientific">Aerococcus christensenii</name>
    <dbReference type="NCBI Taxonomy" id="87541"/>
    <lineage>
        <taxon>Bacteria</taxon>
        <taxon>Bacillati</taxon>
        <taxon>Bacillota</taxon>
        <taxon>Bacilli</taxon>
        <taxon>Lactobacillales</taxon>
        <taxon>Aerococcaceae</taxon>
        <taxon>Aerococcus</taxon>
    </lineage>
</organism>
<dbReference type="PANTHER" id="PTHR30588:SF0">
    <property type="entry name" value="BRANCHED-CHAIN AMINO ACID PERMEASE BRNQ"/>
    <property type="match status" value="1"/>
</dbReference>
<dbReference type="GO" id="GO:0005304">
    <property type="term" value="F:L-valine transmembrane transporter activity"/>
    <property type="evidence" value="ECO:0007669"/>
    <property type="project" value="TreeGrafter"/>
</dbReference>
<keyword evidence="3 9" id="KW-0813">Transport</keyword>
<dbReference type="Proteomes" id="UP000070422">
    <property type="component" value="Unassembled WGS sequence"/>
</dbReference>
<feature type="transmembrane region" description="Helical" evidence="9">
    <location>
        <begin position="189"/>
        <end position="210"/>
    </location>
</feature>
<comment type="subcellular location">
    <subcellularLocation>
        <location evidence="1 9">Cell membrane</location>
        <topology evidence="1 9">Multi-pass membrane protein</topology>
    </subcellularLocation>
</comment>
<feature type="transmembrane region" description="Helical" evidence="9">
    <location>
        <begin position="118"/>
        <end position="136"/>
    </location>
</feature>
<dbReference type="GO" id="GO:0015820">
    <property type="term" value="P:L-leucine transport"/>
    <property type="evidence" value="ECO:0007669"/>
    <property type="project" value="TreeGrafter"/>
</dbReference>
<dbReference type="PANTHER" id="PTHR30588">
    <property type="entry name" value="BRANCHED-CHAIN AMINO ACID TRANSPORT SYSTEM 2 CARRIER PROTEIN"/>
    <property type="match status" value="1"/>
</dbReference>
<evidence type="ECO:0000256" key="1">
    <source>
        <dbReference type="ARBA" id="ARBA00004651"/>
    </source>
</evidence>
<feature type="transmembrane region" description="Helical" evidence="9">
    <location>
        <begin position="340"/>
        <end position="357"/>
    </location>
</feature>
<feature type="transmembrane region" description="Helical" evidence="9">
    <location>
        <begin position="276"/>
        <end position="297"/>
    </location>
</feature>
<dbReference type="RefSeq" id="WP_060936940.1">
    <property type="nucleotide sequence ID" value="NZ_CP118095.1"/>
</dbReference>
<feature type="transmembrane region" description="Helical" evidence="9">
    <location>
        <begin position="309"/>
        <end position="328"/>
    </location>
</feature>
<sequence length="438" mass="47370">MKNRKFIVDTLVVGFTLFATFFGAGNLVFPPYMGILVGNQWIKAILGLALTGILVSVLSMVGVVKGGGSIQKVTKPIASWFYIIFNILTMYLIALFILIPRTGATTYEVGFRTLLPQVPHLAVLIIFFTVVYFLTVDKLGAVDKIGRYLTPTLIIMIVVIILAGIVNPLETNMAPSKIETPFAWAFSEGYQMGDLVTGLLFSSVMVMTIKHKKYSPQEGLKMTYIASAIASGLLLFIYGSLLWIGASGSSTFDPSIERTDLLSQIVKLTIGPAGQLILSITVILACLTTAVGLLTAVADFTSTLLRHRISYKVTVLIFCIFCVFQADIGVERIIGLSSPFFAVAYPIGIIVTFIGLFRQKIPNDGATKGAVLLTVIYTLIEAFAMSGIGTTYLKPIVQCVPLGAQGFGWVSVAIVGGIIGTLLWKFSHGDERGYIAED</sequence>
<feature type="transmembrane region" description="Helical" evidence="9">
    <location>
        <begin position="404"/>
        <end position="424"/>
    </location>
</feature>
<reference evidence="10 11" key="1">
    <citation type="submission" date="2016-01" db="EMBL/GenBank/DDBJ databases">
        <authorList>
            <person name="Oliw E.H."/>
        </authorList>
    </citation>
    <scope>NUCLEOTIDE SEQUENCE [LARGE SCALE GENOMIC DNA]</scope>
    <source>
        <strain evidence="10 11">KA00635</strain>
    </source>
</reference>
<name>A0A133XYR3_9LACT</name>
<evidence type="ECO:0000256" key="8">
    <source>
        <dbReference type="ARBA" id="ARBA00023136"/>
    </source>
</evidence>
<feature type="transmembrane region" description="Helical" evidence="9">
    <location>
        <begin position="222"/>
        <end position="244"/>
    </location>
</feature>
<keyword evidence="5 9" id="KW-0812">Transmembrane</keyword>
<evidence type="ECO:0000313" key="11">
    <source>
        <dbReference type="Proteomes" id="UP000070422"/>
    </source>
</evidence>
<dbReference type="NCBIfam" id="TIGR00796">
    <property type="entry name" value="livcs"/>
    <property type="match status" value="1"/>
</dbReference>
<evidence type="ECO:0000256" key="7">
    <source>
        <dbReference type="ARBA" id="ARBA00022989"/>
    </source>
</evidence>
<evidence type="ECO:0000256" key="4">
    <source>
        <dbReference type="ARBA" id="ARBA00022475"/>
    </source>
</evidence>
<dbReference type="GO" id="GO:0015188">
    <property type="term" value="F:L-isoleucine transmembrane transporter activity"/>
    <property type="evidence" value="ECO:0007669"/>
    <property type="project" value="TreeGrafter"/>
</dbReference>
<dbReference type="EMBL" id="LSCQ01000050">
    <property type="protein sequence ID" value="KXB36073.1"/>
    <property type="molecule type" value="Genomic_DNA"/>
</dbReference>
<dbReference type="OrthoDB" id="9783920at2"/>
<gene>
    <name evidence="10" type="ORF">HMPREF3187_01091</name>
</gene>
<dbReference type="GO" id="GO:0005886">
    <property type="term" value="C:plasma membrane"/>
    <property type="evidence" value="ECO:0007669"/>
    <property type="project" value="UniProtKB-SubCell"/>
</dbReference>